<name>A0M5W2_CHRFK</name>
<dbReference type="KEGG" id="gfo:GFO_3063"/>
<dbReference type="STRING" id="411154.GFO_3063"/>
<gene>
    <name evidence="1" type="ordered locus">GFO_3063</name>
</gene>
<dbReference type="AlphaFoldDB" id="A0M5W2"/>
<organism evidence="1 2">
    <name type="scientific">Christiangramia forsetii (strain DSM 17595 / CGMCC 1.15422 / KT0803)</name>
    <name type="common">Gramella forsetii</name>
    <dbReference type="NCBI Taxonomy" id="411154"/>
    <lineage>
        <taxon>Bacteria</taxon>
        <taxon>Pseudomonadati</taxon>
        <taxon>Bacteroidota</taxon>
        <taxon>Flavobacteriia</taxon>
        <taxon>Flavobacteriales</taxon>
        <taxon>Flavobacteriaceae</taxon>
        <taxon>Christiangramia</taxon>
    </lineage>
</organism>
<accession>A0M5W2</accession>
<dbReference type="HOGENOM" id="CLU_2973093_0_0_10"/>
<sequence length="58" mass="6565">MGIFFLEIFPCGLNDKNFQPLTSFDCAQDDKPEDRQAELVSASVETLKRVQSDELISQ</sequence>
<dbReference type="EMBL" id="CU207366">
    <property type="protein sequence ID" value="CAL68007.1"/>
    <property type="molecule type" value="Genomic_DNA"/>
</dbReference>
<evidence type="ECO:0000313" key="1">
    <source>
        <dbReference type="EMBL" id="CAL68007.1"/>
    </source>
</evidence>
<proteinExistence type="predicted"/>
<dbReference type="Proteomes" id="UP000000755">
    <property type="component" value="Chromosome"/>
</dbReference>
<evidence type="ECO:0000313" key="2">
    <source>
        <dbReference type="Proteomes" id="UP000000755"/>
    </source>
</evidence>
<reference evidence="1 2" key="1">
    <citation type="journal article" date="2006" name="Environ. Microbiol.">
        <title>Whole genome analysis of the marine Bacteroidetes'Gramella forsetii' reveals adaptations to degradation of polymeric organic matter.</title>
        <authorList>
            <person name="Bauer M."/>
            <person name="Kube M."/>
            <person name="Teeling H."/>
            <person name="Richter M."/>
            <person name="Lombardot T."/>
            <person name="Allers E."/>
            <person name="Wuerdemann C.A."/>
            <person name="Quast C."/>
            <person name="Kuhl H."/>
            <person name="Knaust F."/>
            <person name="Woebken D."/>
            <person name="Bischof K."/>
            <person name="Mussmann M."/>
            <person name="Choudhuri J.V."/>
            <person name="Meyer F."/>
            <person name="Reinhardt R."/>
            <person name="Amann R.I."/>
            <person name="Gloeckner F.O."/>
        </authorList>
    </citation>
    <scope>NUCLEOTIDE SEQUENCE [LARGE SCALE GENOMIC DNA]</scope>
    <source>
        <strain evidence="1 2">KT0803</strain>
    </source>
</reference>
<protein>
    <submittedName>
        <fullName evidence="1">Uncharacterized protein</fullName>
    </submittedName>
</protein>